<dbReference type="EMBL" id="AZIL01000287">
    <property type="protein sequence ID" value="EWM28470.1"/>
    <property type="molecule type" value="Genomic_DNA"/>
</dbReference>
<evidence type="ECO:0000256" key="8">
    <source>
        <dbReference type="SAM" id="Phobius"/>
    </source>
</evidence>
<feature type="transmembrane region" description="Helical" evidence="8">
    <location>
        <begin position="209"/>
        <end position="229"/>
    </location>
</feature>
<comment type="similarity">
    <text evidence="2">Belongs to the EMP24/GP25L family.</text>
</comment>
<dbReference type="AlphaFoldDB" id="W7TMZ8"/>
<feature type="transmembrane region" description="Helical" evidence="8">
    <location>
        <begin position="42"/>
        <end position="60"/>
    </location>
</feature>
<dbReference type="GO" id="GO:0016020">
    <property type="term" value="C:membrane"/>
    <property type="evidence" value="ECO:0007669"/>
    <property type="project" value="UniProtKB-SubCell"/>
</dbReference>
<evidence type="ECO:0000256" key="4">
    <source>
        <dbReference type="ARBA" id="ARBA00022729"/>
    </source>
</evidence>
<keyword evidence="6 8" id="KW-0472">Membrane</keyword>
<evidence type="ECO:0000256" key="2">
    <source>
        <dbReference type="ARBA" id="ARBA00007104"/>
    </source>
</evidence>
<dbReference type="Proteomes" id="UP000019335">
    <property type="component" value="Chromosome 4"/>
</dbReference>
<dbReference type="InterPro" id="IPR015720">
    <property type="entry name" value="Emp24-like"/>
</dbReference>
<dbReference type="PANTHER" id="PTHR22811">
    <property type="entry name" value="TRANSMEMBRANE EMP24 DOMAIN-CONTAINING PROTEIN"/>
    <property type="match status" value="1"/>
</dbReference>
<organism evidence="10 11">
    <name type="scientific">Nannochloropsis gaditana</name>
    <dbReference type="NCBI Taxonomy" id="72520"/>
    <lineage>
        <taxon>Eukaryota</taxon>
        <taxon>Sar</taxon>
        <taxon>Stramenopiles</taxon>
        <taxon>Ochrophyta</taxon>
        <taxon>Eustigmatophyceae</taxon>
        <taxon>Eustigmatales</taxon>
        <taxon>Monodopsidaceae</taxon>
        <taxon>Nannochloropsis</taxon>
    </lineage>
</organism>
<keyword evidence="3 8" id="KW-0812">Transmembrane</keyword>
<comment type="caution">
    <text evidence="10">The sequence shown here is derived from an EMBL/GenBank/DDBJ whole genome shotgun (WGS) entry which is preliminary data.</text>
</comment>
<feature type="domain" description="GOLD" evidence="9">
    <location>
        <begin position="57"/>
        <end position="234"/>
    </location>
</feature>
<reference evidence="10 11" key="1">
    <citation type="journal article" date="2014" name="Mol. Plant">
        <title>Chromosome Scale Genome Assembly and Transcriptome Profiling of Nannochloropsis gaditana in Nitrogen Depletion.</title>
        <authorList>
            <person name="Corteggiani Carpinelli E."/>
            <person name="Telatin A."/>
            <person name="Vitulo N."/>
            <person name="Forcato C."/>
            <person name="D'Angelo M."/>
            <person name="Schiavon R."/>
            <person name="Vezzi A."/>
            <person name="Giacometti G.M."/>
            <person name="Morosinotto T."/>
            <person name="Valle G."/>
        </authorList>
    </citation>
    <scope>NUCLEOTIDE SEQUENCE [LARGE SCALE GENOMIC DNA]</scope>
    <source>
        <strain evidence="10 11">B-31</strain>
    </source>
</reference>
<keyword evidence="11" id="KW-1185">Reference proteome</keyword>
<dbReference type="SMART" id="SM01190">
    <property type="entry name" value="EMP24_GP25L"/>
    <property type="match status" value="1"/>
</dbReference>
<evidence type="ECO:0000256" key="1">
    <source>
        <dbReference type="ARBA" id="ARBA00004479"/>
    </source>
</evidence>
<evidence type="ECO:0000313" key="11">
    <source>
        <dbReference type="Proteomes" id="UP000019335"/>
    </source>
</evidence>
<gene>
    <name evidence="10" type="ORF">Naga_100190g6</name>
</gene>
<dbReference type="Pfam" id="PF01105">
    <property type="entry name" value="EMP24_GP25L"/>
    <property type="match status" value="1"/>
</dbReference>
<evidence type="ECO:0000256" key="3">
    <source>
        <dbReference type="ARBA" id="ARBA00022692"/>
    </source>
</evidence>
<evidence type="ECO:0000256" key="6">
    <source>
        <dbReference type="ARBA" id="ARBA00023136"/>
    </source>
</evidence>
<keyword evidence="4" id="KW-0732">Signal</keyword>
<dbReference type="OrthoDB" id="1929172at2759"/>
<sequence>MAQSEQQPSSTPHTNCFPSSPKQHAHTTLSGRRRMLPFSAPLLLFSCQLALLSLVNAIQLDLQPHTTRCVADEYAPEEDSTIKVRAVGRVQDGIRGMVSTPDNRLFWDGYLTAKIEDVKIPADYFGLYKICFWNGGREVQRVEVGLLDKAVQLHNAETAKTKEHLQPLQLLFRRAELTVAGVSKELDSVRQREASLRETSESTNRRIQWFSIFSIVILLAVSIWQVTFLKSFFRAKKLL</sequence>
<evidence type="ECO:0000256" key="5">
    <source>
        <dbReference type="ARBA" id="ARBA00022989"/>
    </source>
</evidence>
<evidence type="ECO:0000259" key="9">
    <source>
        <dbReference type="SMART" id="SM01190"/>
    </source>
</evidence>
<comment type="subcellular location">
    <subcellularLocation>
        <location evidence="1">Membrane</location>
        <topology evidence="1">Single-pass type I membrane protein</topology>
    </subcellularLocation>
</comment>
<evidence type="ECO:0000256" key="7">
    <source>
        <dbReference type="SAM" id="MobiDB-lite"/>
    </source>
</evidence>
<evidence type="ECO:0000313" key="10">
    <source>
        <dbReference type="EMBL" id="EWM28470.1"/>
    </source>
</evidence>
<name>W7TMZ8_9STRA</name>
<protein>
    <submittedName>
        <fullName evidence="10">Transmembrane emp24 domain-containing protein 10</fullName>
    </submittedName>
</protein>
<dbReference type="InterPro" id="IPR009038">
    <property type="entry name" value="GOLD_dom"/>
</dbReference>
<keyword evidence="5 8" id="KW-1133">Transmembrane helix</keyword>
<accession>W7TMZ8</accession>
<feature type="region of interest" description="Disordered" evidence="7">
    <location>
        <begin position="1"/>
        <end position="25"/>
    </location>
</feature>
<proteinExistence type="inferred from homology"/>